<dbReference type="InterPro" id="IPR013785">
    <property type="entry name" value="Aldolase_TIM"/>
</dbReference>
<feature type="region of interest" description="Disordered" evidence="5">
    <location>
        <begin position="178"/>
        <end position="201"/>
    </location>
</feature>
<feature type="domain" description="Glycosyl hydrolase family 36 N-terminal" evidence="6">
    <location>
        <begin position="24"/>
        <end position="256"/>
    </location>
</feature>
<dbReference type="Pfam" id="PF16875">
    <property type="entry name" value="Glyco_hydro_36N"/>
    <property type="match status" value="1"/>
</dbReference>
<dbReference type="Proteomes" id="UP001589810">
    <property type="component" value="Unassembled WGS sequence"/>
</dbReference>
<dbReference type="InterPro" id="IPR017853">
    <property type="entry name" value="GH"/>
</dbReference>
<sequence length="710" mass="77994">MGRFAQLRAAGTGFVVDLAATPVPVVVHWGRDLGELDETGLAALAFVGEPAVLNNSVDVPRRCSVWPTEFEGWAGTPALEGHRGGIATTPRPRLVEHSLADNRLELVLADEITGLRITLTYTMDSSGVLSAQATLAAPEAIDAEPYEVASVSILLPLPSQAVEVLDFTGKWCRERSPQRTRLGHGAHVRESRRGKPGQDSPFLMTVGAPGFSFGDGEVWALHVAWSGDQRYVVEQLPETPPVLGGGELLRAGELRLGGGERYETPISYFAWSDEGLDGLAARFHALQRKRPRSPRPLVLNTWEAVYFNHDLDRLLALADAAAKVGVERVVLDDGWFRGRRADNAGLGDWQVDKTVWPQGLTPFVEHVKGLGMQFGLWFEPEMVNLDSDLARQHPEWVLGVPGEPGPPSRNQYVVDLTNPEAWTYLLTSIDALVAEYGIDYIKWDHNRDLHEAVDHTGRPVVHNQTLALYRLIDELKVRHPGLEIESCASGGGRVDLGILTRTDRVWASDCNDPVERQSIQRWTGQLLPPELIGSHVGPERSHTTGRRTDDSFRLATALFGHAGIEQDLTACSPAEIDKLTAWAAMYKELRPLLHSGRVVRAELPDDGLFFHGVISNEHGLFSLARISTSPAGQSWRVRLPGLSRARDYRLRIRAELGLPSMRQVRAPEWVTAAIDGWVRAPGSVLVDAGVAMPTLDPGQALLLEVIVDRA</sequence>
<dbReference type="Pfam" id="PF02065">
    <property type="entry name" value="Melibiase"/>
    <property type="match status" value="1"/>
</dbReference>
<evidence type="ECO:0000256" key="5">
    <source>
        <dbReference type="SAM" id="MobiDB-lite"/>
    </source>
</evidence>
<evidence type="ECO:0000256" key="2">
    <source>
        <dbReference type="ARBA" id="ARBA00012755"/>
    </source>
</evidence>
<dbReference type="InterPro" id="IPR002252">
    <property type="entry name" value="Glyco_hydro_36"/>
</dbReference>
<keyword evidence="4 7" id="KW-0326">Glycosidase</keyword>
<name>A0ABV6MJH5_9PSEU</name>
<dbReference type="Gene3D" id="2.70.98.60">
    <property type="entry name" value="alpha-galactosidase from lactobacil brevis"/>
    <property type="match status" value="1"/>
</dbReference>
<dbReference type="RefSeq" id="WP_379793754.1">
    <property type="nucleotide sequence ID" value="NZ_JBHLUD010000001.1"/>
</dbReference>
<evidence type="ECO:0000313" key="8">
    <source>
        <dbReference type="Proteomes" id="UP001589810"/>
    </source>
</evidence>
<keyword evidence="8" id="KW-1185">Reference proteome</keyword>
<accession>A0ABV6MJH5</accession>
<comment type="caution">
    <text evidence="7">The sequence shown here is derived from an EMBL/GenBank/DDBJ whole genome shotgun (WGS) entry which is preliminary data.</text>
</comment>
<protein>
    <recommendedName>
        <fullName evidence="2">alpha-galactosidase</fullName>
        <ecNumber evidence="2">3.2.1.22</ecNumber>
    </recommendedName>
</protein>
<dbReference type="EC" id="3.2.1.22" evidence="2"/>
<evidence type="ECO:0000256" key="1">
    <source>
        <dbReference type="ARBA" id="ARBA00001255"/>
    </source>
</evidence>
<gene>
    <name evidence="7" type="ORF">ACFFH7_03055</name>
</gene>
<dbReference type="SUPFAM" id="SSF51445">
    <property type="entry name" value="(Trans)glycosidases"/>
    <property type="match status" value="1"/>
</dbReference>
<organism evidence="7 8">
    <name type="scientific">Kutzneria chonburiensis</name>
    <dbReference type="NCBI Taxonomy" id="1483604"/>
    <lineage>
        <taxon>Bacteria</taxon>
        <taxon>Bacillati</taxon>
        <taxon>Actinomycetota</taxon>
        <taxon>Actinomycetes</taxon>
        <taxon>Pseudonocardiales</taxon>
        <taxon>Pseudonocardiaceae</taxon>
        <taxon>Kutzneria</taxon>
    </lineage>
</organism>
<proteinExistence type="predicted"/>
<evidence type="ECO:0000256" key="4">
    <source>
        <dbReference type="ARBA" id="ARBA00023295"/>
    </source>
</evidence>
<evidence type="ECO:0000313" key="7">
    <source>
        <dbReference type="EMBL" id="MFC0540440.1"/>
    </source>
</evidence>
<dbReference type="InterPro" id="IPR031704">
    <property type="entry name" value="Glyco_hydro_36_N"/>
</dbReference>
<dbReference type="InterPro" id="IPR050985">
    <property type="entry name" value="Alpha-glycosidase_related"/>
</dbReference>
<dbReference type="GO" id="GO:0004557">
    <property type="term" value="F:alpha-galactosidase activity"/>
    <property type="evidence" value="ECO:0007669"/>
    <property type="project" value="UniProtKB-EC"/>
</dbReference>
<dbReference type="InterPro" id="IPR038417">
    <property type="entry name" value="Alpga-gal_N_sf"/>
</dbReference>
<reference evidence="7 8" key="1">
    <citation type="submission" date="2024-09" db="EMBL/GenBank/DDBJ databases">
        <authorList>
            <person name="Sun Q."/>
            <person name="Mori K."/>
        </authorList>
    </citation>
    <scope>NUCLEOTIDE SEQUENCE [LARGE SCALE GENOMIC DNA]</scope>
    <source>
        <strain evidence="7 8">TBRC 1432</strain>
    </source>
</reference>
<dbReference type="CDD" id="cd14791">
    <property type="entry name" value="GH36"/>
    <property type="match status" value="1"/>
</dbReference>
<keyword evidence="3 7" id="KW-0378">Hydrolase</keyword>
<comment type="catalytic activity">
    <reaction evidence="1">
        <text>Hydrolysis of terminal, non-reducing alpha-D-galactose residues in alpha-D-galactosides, including galactose oligosaccharides, galactomannans and galactolipids.</text>
        <dbReference type="EC" id="3.2.1.22"/>
    </reaction>
</comment>
<dbReference type="PANTHER" id="PTHR43053">
    <property type="entry name" value="GLYCOSIDASE FAMILY 31"/>
    <property type="match status" value="1"/>
</dbReference>
<evidence type="ECO:0000256" key="3">
    <source>
        <dbReference type="ARBA" id="ARBA00022801"/>
    </source>
</evidence>
<evidence type="ECO:0000259" key="6">
    <source>
        <dbReference type="Pfam" id="PF16875"/>
    </source>
</evidence>
<dbReference type="EMBL" id="JBHLUD010000001">
    <property type="protein sequence ID" value="MFC0540440.1"/>
    <property type="molecule type" value="Genomic_DNA"/>
</dbReference>
<dbReference type="PRINTS" id="PR00743">
    <property type="entry name" value="GLHYDRLASE36"/>
</dbReference>
<dbReference type="Gene3D" id="3.20.20.70">
    <property type="entry name" value="Aldolase class I"/>
    <property type="match status" value="1"/>
</dbReference>
<dbReference type="PANTHER" id="PTHR43053:SF3">
    <property type="entry name" value="ALPHA-GALACTOSIDASE C-RELATED"/>
    <property type="match status" value="1"/>
</dbReference>